<dbReference type="AlphaFoldDB" id="A0A7G9GRA9"/>
<dbReference type="Pfam" id="PF01637">
    <property type="entry name" value="ATPase_2"/>
    <property type="match status" value="1"/>
</dbReference>
<dbReference type="RefSeq" id="WP_158552717.1">
    <property type="nucleotide sequence ID" value="NZ_CP060636.1"/>
</dbReference>
<proteinExistence type="predicted"/>
<evidence type="ECO:0000313" key="3">
    <source>
        <dbReference type="Proteomes" id="UP000515856"/>
    </source>
</evidence>
<dbReference type="KEGG" id="ehn:H9Q80_05150"/>
<sequence length="72" mass="8565">MFFGRNRELEQLNELYESNRFEYAAVYGNIHVGKTTLIKEFCKGKRFIYYQVTSCDKDYNLAKLSEAIHDML</sequence>
<dbReference type="Proteomes" id="UP000515856">
    <property type="component" value="Chromosome"/>
</dbReference>
<keyword evidence="3" id="KW-1185">Reference proteome</keyword>
<dbReference type="InterPro" id="IPR027417">
    <property type="entry name" value="P-loop_NTPase"/>
</dbReference>
<name>A0A7G9GRA9_9FIRM</name>
<protein>
    <submittedName>
        <fullName evidence="2">ATP-binding protein</fullName>
    </submittedName>
</protein>
<evidence type="ECO:0000259" key="1">
    <source>
        <dbReference type="Pfam" id="PF01637"/>
    </source>
</evidence>
<gene>
    <name evidence="2" type="ORF">H9Q80_05150</name>
</gene>
<dbReference type="PANTHER" id="PTHR34704:SF1">
    <property type="entry name" value="ATPASE"/>
    <property type="match status" value="1"/>
</dbReference>
<keyword evidence="2" id="KW-0547">Nucleotide-binding</keyword>
<dbReference type="EMBL" id="CP060636">
    <property type="protein sequence ID" value="QNM13341.1"/>
    <property type="molecule type" value="Genomic_DNA"/>
</dbReference>
<accession>A0A7G9GRA9</accession>
<dbReference type="Gene3D" id="3.40.50.300">
    <property type="entry name" value="P-loop containing nucleotide triphosphate hydrolases"/>
    <property type="match status" value="1"/>
</dbReference>
<dbReference type="InterPro" id="IPR011579">
    <property type="entry name" value="ATPase_dom"/>
</dbReference>
<evidence type="ECO:0000313" key="2">
    <source>
        <dbReference type="EMBL" id="QNM13341.1"/>
    </source>
</evidence>
<dbReference type="PANTHER" id="PTHR34704">
    <property type="entry name" value="ATPASE"/>
    <property type="match status" value="1"/>
</dbReference>
<keyword evidence="2" id="KW-0067">ATP-binding</keyword>
<dbReference type="GO" id="GO:0005524">
    <property type="term" value="F:ATP binding"/>
    <property type="evidence" value="ECO:0007669"/>
    <property type="project" value="UniProtKB-KW"/>
</dbReference>
<feature type="domain" description="ATPase" evidence="1">
    <location>
        <begin position="2"/>
        <end position="52"/>
    </location>
</feature>
<dbReference type="SUPFAM" id="SSF52540">
    <property type="entry name" value="P-loop containing nucleoside triphosphate hydrolases"/>
    <property type="match status" value="1"/>
</dbReference>
<organism evidence="2 3">
    <name type="scientific">[Eubacterium] hominis</name>
    <dbReference type="NCBI Taxonomy" id="2764325"/>
    <lineage>
        <taxon>Bacteria</taxon>
        <taxon>Bacillati</taxon>
        <taxon>Bacillota</taxon>
        <taxon>Erysipelotrichia</taxon>
        <taxon>Erysipelotrichales</taxon>
        <taxon>Erysipelotrichaceae</taxon>
        <taxon>Amedibacillus</taxon>
    </lineage>
</organism>
<reference evidence="2 3" key="1">
    <citation type="submission" date="2020-08" db="EMBL/GenBank/DDBJ databases">
        <authorList>
            <person name="Liu C."/>
            <person name="Sun Q."/>
        </authorList>
    </citation>
    <scope>NUCLEOTIDE SEQUENCE [LARGE SCALE GENOMIC DNA]</scope>
    <source>
        <strain evidence="2 3">NSJ-61</strain>
    </source>
</reference>